<dbReference type="GO" id="GO:0006633">
    <property type="term" value="P:fatty acid biosynthetic process"/>
    <property type="evidence" value="ECO:0007669"/>
    <property type="project" value="InterPro"/>
</dbReference>
<name>A0A558B5Y2_9PSEU</name>
<dbReference type="EMBL" id="VJWX01000381">
    <property type="protein sequence ID" value="TVT31892.1"/>
    <property type="molecule type" value="Genomic_DNA"/>
</dbReference>
<evidence type="ECO:0000313" key="3">
    <source>
        <dbReference type="Proteomes" id="UP000320011"/>
    </source>
</evidence>
<keyword evidence="3" id="KW-1185">Reference proteome</keyword>
<proteinExistence type="predicted"/>
<dbReference type="Pfam" id="PF08545">
    <property type="entry name" value="ACP_syn_III"/>
    <property type="match status" value="1"/>
</dbReference>
<protein>
    <submittedName>
        <fullName evidence="2">3-oxoacyl-ACP synthase</fullName>
    </submittedName>
</protein>
<dbReference type="InterPro" id="IPR016039">
    <property type="entry name" value="Thiolase-like"/>
</dbReference>
<reference evidence="2 3" key="1">
    <citation type="submission" date="2019-07" db="EMBL/GenBank/DDBJ databases">
        <authorList>
            <person name="Duangmal K."/>
            <person name="Teo W.F.A."/>
        </authorList>
    </citation>
    <scope>NUCLEOTIDE SEQUENCE [LARGE SCALE GENOMIC DNA]</scope>
    <source>
        <strain evidence="2 3">TBRC 6029</strain>
    </source>
</reference>
<organism evidence="2 3">
    <name type="scientific">Amycolatopsis rhizosphaerae</name>
    <dbReference type="NCBI Taxonomy" id="2053003"/>
    <lineage>
        <taxon>Bacteria</taxon>
        <taxon>Bacillati</taxon>
        <taxon>Actinomycetota</taxon>
        <taxon>Actinomycetes</taxon>
        <taxon>Pseudonocardiales</taxon>
        <taxon>Pseudonocardiaceae</taxon>
        <taxon>Amycolatopsis</taxon>
    </lineage>
</organism>
<dbReference type="Proteomes" id="UP000320011">
    <property type="component" value="Unassembled WGS sequence"/>
</dbReference>
<sequence>MDGTVFLRGPRYVLGEEELDHTELPDLAAKADEYGLAPDAGLWGWGSVFRTRRGLGELAVDAGTATLRATGTSPADVDALVFCSTFVPGRPEGHGAFLRTVLTGIGLGDVPVYGLSLNRCVNLLAGIDVAYSLVAARRYRRILVVTADRVIDEADRITGYALFSDGAAGCLITGDGGGDDGDVGDDGDRDDAYEVLGCANAQETASLDWSAEISSDLARKVNESLLGPLAMKVTELDALLHANIFLPVLVMKERQAGFSRDQLNTANVTRVGHCFAADPVLNLADLEAAGGVRPGGHYLLASSIPGSRLGVLLRKPAHEKQEAMLHAR</sequence>
<dbReference type="GO" id="GO:0044550">
    <property type="term" value="P:secondary metabolite biosynthetic process"/>
    <property type="evidence" value="ECO:0007669"/>
    <property type="project" value="TreeGrafter"/>
</dbReference>
<dbReference type="GO" id="GO:0004315">
    <property type="term" value="F:3-oxoacyl-[acyl-carrier-protein] synthase activity"/>
    <property type="evidence" value="ECO:0007669"/>
    <property type="project" value="InterPro"/>
</dbReference>
<gene>
    <name evidence="2" type="ORF">FNH05_28035</name>
</gene>
<comment type="caution">
    <text evidence="2">The sequence shown here is derived from an EMBL/GenBank/DDBJ whole genome shotgun (WGS) entry which is preliminary data.</text>
</comment>
<dbReference type="Gene3D" id="3.40.47.10">
    <property type="match status" value="2"/>
</dbReference>
<dbReference type="SUPFAM" id="SSF53901">
    <property type="entry name" value="Thiolase-like"/>
    <property type="match status" value="1"/>
</dbReference>
<accession>A0A558B5Y2</accession>
<dbReference type="AlphaFoldDB" id="A0A558B5Y2"/>
<dbReference type="PANTHER" id="PTHR34069">
    <property type="entry name" value="3-OXOACYL-[ACYL-CARRIER-PROTEIN] SYNTHASE 3"/>
    <property type="match status" value="1"/>
</dbReference>
<evidence type="ECO:0000259" key="1">
    <source>
        <dbReference type="Pfam" id="PF08545"/>
    </source>
</evidence>
<dbReference type="PANTHER" id="PTHR34069:SF2">
    <property type="entry name" value="BETA-KETOACYL-[ACYL-CARRIER-PROTEIN] SYNTHASE III"/>
    <property type="match status" value="1"/>
</dbReference>
<reference evidence="2 3" key="2">
    <citation type="submission" date="2019-08" db="EMBL/GenBank/DDBJ databases">
        <title>Amycolatopsis acidicola sp. nov., isolated from peat swamp forest soil.</title>
        <authorList>
            <person name="Srisuk N."/>
        </authorList>
    </citation>
    <scope>NUCLEOTIDE SEQUENCE [LARGE SCALE GENOMIC DNA]</scope>
    <source>
        <strain evidence="2 3">TBRC 6029</strain>
    </source>
</reference>
<feature type="domain" description="Beta-ketoacyl-[acyl-carrier-protein] synthase III N-terminal" evidence="1">
    <location>
        <begin position="119"/>
        <end position="175"/>
    </location>
</feature>
<dbReference type="OrthoDB" id="2636646at2"/>
<dbReference type="RefSeq" id="WP_144591851.1">
    <property type="nucleotide sequence ID" value="NZ_VJWX01000381.1"/>
</dbReference>
<dbReference type="InterPro" id="IPR013751">
    <property type="entry name" value="ACP_syn_III_N"/>
</dbReference>
<evidence type="ECO:0000313" key="2">
    <source>
        <dbReference type="EMBL" id="TVT31892.1"/>
    </source>
</evidence>